<sequence>MKIRTKILWFVGALLLAGAPACDEGPKGPAQEHLKKGDELLAASDFTKAAEEYGKSLAADPKQEKVWEKKAFSHKEAGDMAAAEEAILKTLDFKPDAAKKAEVYANLAGIYMSKNETDKAEKNFVEAIKLNPNDLGSLKWMGELAARKGGARDMKAPPVEEHLKKAAEWYDKAIAVDPADSGTYVNKRIVIGKLMEHERLQKEAATKEGEEAVAAKDKAKEDAAKASADKHQAQMDEYKKQLDELGKKIGEVMKAAKK</sequence>
<dbReference type="AlphaFoldDB" id="A0A4U1J7W9"/>
<dbReference type="InterPro" id="IPR019734">
    <property type="entry name" value="TPR_rpt"/>
</dbReference>
<dbReference type="Gene3D" id="1.25.40.10">
    <property type="entry name" value="Tetratricopeptide repeat domain"/>
    <property type="match status" value="2"/>
</dbReference>
<dbReference type="PANTHER" id="PTHR44227:SF3">
    <property type="entry name" value="PROTEIN O-MANNOSYL-TRANSFERASE TMTC4"/>
    <property type="match status" value="1"/>
</dbReference>
<organism evidence="6 7">
    <name type="scientific">Polyangium fumosum</name>
    <dbReference type="NCBI Taxonomy" id="889272"/>
    <lineage>
        <taxon>Bacteria</taxon>
        <taxon>Pseudomonadati</taxon>
        <taxon>Myxococcota</taxon>
        <taxon>Polyangia</taxon>
        <taxon>Polyangiales</taxon>
        <taxon>Polyangiaceae</taxon>
        <taxon>Polyangium</taxon>
    </lineage>
</organism>
<protein>
    <submittedName>
        <fullName evidence="6">Tetratricopeptide repeat protein</fullName>
    </submittedName>
</protein>
<dbReference type="Proteomes" id="UP000309215">
    <property type="component" value="Unassembled WGS sequence"/>
</dbReference>
<comment type="caution">
    <text evidence="6">The sequence shown here is derived from an EMBL/GenBank/DDBJ whole genome shotgun (WGS) entry which is preliminary data.</text>
</comment>
<dbReference type="InterPro" id="IPR052346">
    <property type="entry name" value="O-mannosyl-transferase_TMTC"/>
</dbReference>
<evidence type="ECO:0000256" key="5">
    <source>
        <dbReference type="SAM" id="SignalP"/>
    </source>
</evidence>
<dbReference type="EMBL" id="SSMQ01000030">
    <property type="protein sequence ID" value="TKD03297.1"/>
    <property type="molecule type" value="Genomic_DNA"/>
</dbReference>
<proteinExistence type="predicted"/>
<evidence type="ECO:0000313" key="6">
    <source>
        <dbReference type="EMBL" id="TKD03297.1"/>
    </source>
</evidence>
<evidence type="ECO:0000256" key="1">
    <source>
        <dbReference type="ARBA" id="ARBA00022737"/>
    </source>
</evidence>
<keyword evidence="2 3" id="KW-0802">TPR repeat</keyword>
<dbReference type="SUPFAM" id="SSF48452">
    <property type="entry name" value="TPR-like"/>
    <property type="match status" value="1"/>
</dbReference>
<accession>A0A4U1J7W9</accession>
<dbReference type="PROSITE" id="PS50293">
    <property type="entry name" value="TPR_REGION"/>
    <property type="match status" value="1"/>
</dbReference>
<dbReference type="RefSeq" id="WP_136931881.1">
    <property type="nucleotide sequence ID" value="NZ_SSMQ01000030.1"/>
</dbReference>
<dbReference type="SMART" id="SM00028">
    <property type="entry name" value="TPR"/>
    <property type="match status" value="3"/>
</dbReference>
<keyword evidence="5" id="KW-0732">Signal</keyword>
<gene>
    <name evidence="6" type="ORF">E8A74_26560</name>
</gene>
<dbReference type="Pfam" id="PF00515">
    <property type="entry name" value="TPR_1"/>
    <property type="match status" value="1"/>
</dbReference>
<feature type="repeat" description="TPR" evidence="3">
    <location>
        <begin position="101"/>
        <end position="134"/>
    </location>
</feature>
<dbReference type="OrthoDB" id="5504472at2"/>
<keyword evidence="7" id="KW-1185">Reference proteome</keyword>
<name>A0A4U1J7W9_9BACT</name>
<evidence type="ECO:0000256" key="4">
    <source>
        <dbReference type="SAM" id="MobiDB-lite"/>
    </source>
</evidence>
<feature type="region of interest" description="Disordered" evidence="4">
    <location>
        <begin position="202"/>
        <end position="234"/>
    </location>
</feature>
<reference evidence="6 7" key="1">
    <citation type="submission" date="2019-04" db="EMBL/GenBank/DDBJ databases">
        <authorList>
            <person name="Li Y."/>
            <person name="Wang J."/>
        </authorList>
    </citation>
    <scope>NUCLEOTIDE SEQUENCE [LARGE SCALE GENOMIC DNA]</scope>
    <source>
        <strain evidence="6 7">DSM 14668</strain>
    </source>
</reference>
<keyword evidence="1" id="KW-0677">Repeat</keyword>
<dbReference type="PROSITE" id="PS50005">
    <property type="entry name" value="TPR"/>
    <property type="match status" value="2"/>
</dbReference>
<feature type="signal peptide" evidence="5">
    <location>
        <begin position="1"/>
        <end position="21"/>
    </location>
</feature>
<dbReference type="PANTHER" id="PTHR44227">
    <property type="match status" value="1"/>
</dbReference>
<evidence type="ECO:0000256" key="3">
    <source>
        <dbReference type="PROSITE-ProRule" id="PRU00339"/>
    </source>
</evidence>
<evidence type="ECO:0000313" key="7">
    <source>
        <dbReference type="Proteomes" id="UP000309215"/>
    </source>
</evidence>
<dbReference type="InterPro" id="IPR011990">
    <property type="entry name" value="TPR-like_helical_dom_sf"/>
</dbReference>
<feature type="repeat" description="TPR" evidence="3">
    <location>
        <begin position="30"/>
        <end position="63"/>
    </location>
</feature>
<feature type="chain" id="PRO_5020946584" evidence="5">
    <location>
        <begin position="22"/>
        <end position="258"/>
    </location>
</feature>
<evidence type="ECO:0000256" key="2">
    <source>
        <dbReference type="ARBA" id="ARBA00022803"/>
    </source>
</evidence>